<proteinExistence type="predicted"/>
<evidence type="ECO:0000313" key="1">
    <source>
        <dbReference type="EMBL" id="MFC5512088.1"/>
    </source>
</evidence>
<dbReference type="EMBL" id="JBHSMS010000040">
    <property type="protein sequence ID" value="MFC5512088.1"/>
    <property type="molecule type" value="Genomic_DNA"/>
</dbReference>
<accession>A0ABW0PIA6</accession>
<keyword evidence="2" id="KW-1185">Reference proteome</keyword>
<evidence type="ECO:0000313" key="2">
    <source>
        <dbReference type="Proteomes" id="UP001596031"/>
    </source>
</evidence>
<sequence>MPADPATRDGDDFTRALARHGRSAPGDDITRHIPADTKQRLRGALHHKGIGLASMAHQRGYLVERVV</sequence>
<reference evidence="2" key="1">
    <citation type="journal article" date="2019" name="Int. J. Syst. Evol. Microbiol.">
        <title>The Global Catalogue of Microorganisms (GCM) 10K type strain sequencing project: providing services to taxonomists for standard genome sequencing and annotation.</title>
        <authorList>
            <consortium name="The Broad Institute Genomics Platform"/>
            <consortium name="The Broad Institute Genome Sequencing Center for Infectious Disease"/>
            <person name="Wu L."/>
            <person name="Ma J."/>
        </authorList>
    </citation>
    <scope>NUCLEOTIDE SEQUENCE [LARGE SCALE GENOMIC DNA]</scope>
    <source>
        <strain evidence="2">CCUG 38813</strain>
    </source>
</reference>
<protein>
    <submittedName>
        <fullName evidence="1">Uncharacterized protein</fullName>
    </submittedName>
</protein>
<comment type="caution">
    <text evidence="1">The sequence shown here is derived from an EMBL/GenBank/DDBJ whole genome shotgun (WGS) entry which is preliminary data.</text>
</comment>
<dbReference type="RefSeq" id="WP_379721954.1">
    <property type="nucleotide sequence ID" value="NZ_JBHSMS010000040.1"/>
</dbReference>
<dbReference type="Proteomes" id="UP001596031">
    <property type="component" value="Unassembled WGS sequence"/>
</dbReference>
<name>A0ABW0PIA6_9BURK</name>
<gene>
    <name evidence="1" type="ORF">ACFPOU_13255</name>
</gene>
<organism evidence="1 2">
    <name type="scientific">Massilia jejuensis</name>
    <dbReference type="NCBI Taxonomy" id="648894"/>
    <lineage>
        <taxon>Bacteria</taxon>
        <taxon>Pseudomonadati</taxon>
        <taxon>Pseudomonadota</taxon>
        <taxon>Betaproteobacteria</taxon>
        <taxon>Burkholderiales</taxon>
        <taxon>Oxalobacteraceae</taxon>
        <taxon>Telluria group</taxon>
        <taxon>Massilia</taxon>
    </lineage>
</organism>